<reference evidence="1" key="2">
    <citation type="journal article" date="2015" name="Data Brief">
        <title>Shoot transcriptome of the giant reed, Arundo donax.</title>
        <authorList>
            <person name="Barrero R.A."/>
            <person name="Guerrero F.D."/>
            <person name="Moolhuijzen P."/>
            <person name="Goolsby J.A."/>
            <person name="Tidwell J."/>
            <person name="Bellgard S.E."/>
            <person name="Bellgard M.I."/>
        </authorList>
    </citation>
    <scope>NUCLEOTIDE SEQUENCE</scope>
    <source>
        <tissue evidence="1">Shoot tissue taken approximately 20 cm above the soil surface</tissue>
    </source>
</reference>
<accession>A0A0A9D884</accession>
<proteinExistence type="predicted"/>
<protein>
    <submittedName>
        <fullName evidence="1">Uncharacterized protein</fullName>
    </submittedName>
</protein>
<evidence type="ECO:0000313" key="1">
    <source>
        <dbReference type="EMBL" id="JAD79947.1"/>
    </source>
</evidence>
<dbReference type="AlphaFoldDB" id="A0A0A9D884"/>
<name>A0A0A9D884_ARUDO</name>
<dbReference type="EMBL" id="GBRH01217948">
    <property type="protein sequence ID" value="JAD79947.1"/>
    <property type="molecule type" value="Transcribed_RNA"/>
</dbReference>
<sequence length="84" mass="9749">MNHCVVSYLVLLKPSLNQLLAHLLYLLDIPALCKSIEKRIVSDRIRNKTLLHQFPKQSLSPLRLPTPAMHRHHCIVRPQIRPTL</sequence>
<organism evidence="1">
    <name type="scientific">Arundo donax</name>
    <name type="common">Giant reed</name>
    <name type="synonym">Donax arundinaceus</name>
    <dbReference type="NCBI Taxonomy" id="35708"/>
    <lineage>
        <taxon>Eukaryota</taxon>
        <taxon>Viridiplantae</taxon>
        <taxon>Streptophyta</taxon>
        <taxon>Embryophyta</taxon>
        <taxon>Tracheophyta</taxon>
        <taxon>Spermatophyta</taxon>
        <taxon>Magnoliopsida</taxon>
        <taxon>Liliopsida</taxon>
        <taxon>Poales</taxon>
        <taxon>Poaceae</taxon>
        <taxon>PACMAD clade</taxon>
        <taxon>Arundinoideae</taxon>
        <taxon>Arundineae</taxon>
        <taxon>Arundo</taxon>
    </lineage>
</organism>
<reference evidence="1" key="1">
    <citation type="submission" date="2014-09" db="EMBL/GenBank/DDBJ databases">
        <authorList>
            <person name="Magalhaes I.L.F."/>
            <person name="Oliveira U."/>
            <person name="Santos F.R."/>
            <person name="Vidigal T.H.D.A."/>
            <person name="Brescovit A.D."/>
            <person name="Santos A.J."/>
        </authorList>
    </citation>
    <scope>NUCLEOTIDE SEQUENCE</scope>
    <source>
        <tissue evidence="1">Shoot tissue taken approximately 20 cm above the soil surface</tissue>
    </source>
</reference>